<gene>
    <name evidence="11" type="ORF">CDCA_CDCA13G3680</name>
</gene>
<feature type="region of interest" description="Disordered" evidence="8">
    <location>
        <begin position="839"/>
        <end position="869"/>
    </location>
</feature>
<dbReference type="InterPro" id="IPR003959">
    <property type="entry name" value="ATPase_AAA_core"/>
</dbReference>
<dbReference type="Proteomes" id="UP001301350">
    <property type="component" value="Unassembled WGS sequence"/>
</dbReference>
<dbReference type="PANTHER" id="PTHR11638:SF176">
    <property type="entry name" value="HEAT SHOCK PROTEIN 78, MITOCHONDRIAL"/>
    <property type="match status" value="1"/>
</dbReference>
<keyword evidence="2" id="KW-0677">Repeat</keyword>
<evidence type="ECO:0000256" key="7">
    <source>
        <dbReference type="SAM" id="Coils"/>
    </source>
</evidence>
<keyword evidence="5 6" id="KW-0143">Chaperone</keyword>
<dbReference type="PRINTS" id="PR00300">
    <property type="entry name" value="CLPPROTEASEA"/>
</dbReference>
<dbReference type="EMBL" id="JANCYW010000013">
    <property type="protein sequence ID" value="KAK4537655.1"/>
    <property type="molecule type" value="Genomic_DNA"/>
</dbReference>
<dbReference type="CDD" id="cd00009">
    <property type="entry name" value="AAA"/>
    <property type="match status" value="1"/>
</dbReference>
<feature type="region of interest" description="Disordered" evidence="8">
    <location>
        <begin position="31"/>
        <end position="58"/>
    </location>
</feature>
<feature type="domain" description="AAA+ ATPase" evidence="9">
    <location>
        <begin position="573"/>
        <end position="722"/>
    </location>
</feature>
<evidence type="ECO:0000256" key="1">
    <source>
        <dbReference type="ARBA" id="ARBA00008675"/>
    </source>
</evidence>
<name>A0AAV9IZV3_CYACA</name>
<dbReference type="Gene3D" id="1.10.8.60">
    <property type="match status" value="1"/>
</dbReference>
<feature type="coiled-coil region" evidence="7">
    <location>
        <begin position="364"/>
        <end position="444"/>
    </location>
</feature>
<dbReference type="Gene3D" id="3.40.50.300">
    <property type="entry name" value="P-loop containing nucleotide triphosphate hydrolases"/>
    <property type="match status" value="3"/>
</dbReference>
<dbReference type="PROSITE" id="PS00871">
    <property type="entry name" value="CLPAB_2"/>
    <property type="match status" value="1"/>
</dbReference>
<dbReference type="CDD" id="cd19499">
    <property type="entry name" value="RecA-like_ClpB_Hsp104-like"/>
    <property type="match status" value="1"/>
</dbReference>
<protein>
    <submittedName>
        <fullName evidence="11">Uncharacterized protein</fullName>
    </submittedName>
</protein>
<dbReference type="GO" id="GO:0005737">
    <property type="term" value="C:cytoplasm"/>
    <property type="evidence" value="ECO:0007669"/>
    <property type="project" value="TreeGrafter"/>
</dbReference>
<reference evidence="11 12" key="1">
    <citation type="submission" date="2022-07" db="EMBL/GenBank/DDBJ databases">
        <title>Genome-wide signatures of adaptation to extreme environments.</title>
        <authorList>
            <person name="Cho C.H."/>
            <person name="Yoon H.S."/>
        </authorList>
    </citation>
    <scope>NUCLEOTIDE SEQUENCE [LARGE SCALE GENOMIC DNA]</scope>
    <source>
        <strain evidence="11 12">DBV 063 E5</strain>
    </source>
</reference>
<feature type="domain" description="AAA+ ATPase" evidence="9">
    <location>
        <begin position="150"/>
        <end position="296"/>
    </location>
</feature>
<dbReference type="InterPro" id="IPR028299">
    <property type="entry name" value="ClpA/B_CS2"/>
</dbReference>
<dbReference type="GO" id="GO:0016887">
    <property type="term" value="F:ATP hydrolysis activity"/>
    <property type="evidence" value="ECO:0007669"/>
    <property type="project" value="InterPro"/>
</dbReference>
<dbReference type="InterPro" id="IPR027417">
    <property type="entry name" value="P-loop_NTPase"/>
</dbReference>
<dbReference type="InterPro" id="IPR003593">
    <property type="entry name" value="AAA+_ATPase"/>
</dbReference>
<dbReference type="PROSITE" id="PS00870">
    <property type="entry name" value="CLPAB_1"/>
    <property type="match status" value="1"/>
</dbReference>
<dbReference type="Pfam" id="PF17871">
    <property type="entry name" value="AAA_lid_9"/>
    <property type="match status" value="1"/>
</dbReference>
<evidence type="ECO:0000313" key="12">
    <source>
        <dbReference type="Proteomes" id="UP001301350"/>
    </source>
</evidence>
<dbReference type="SMART" id="SM01086">
    <property type="entry name" value="ClpB_D2-small"/>
    <property type="match status" value="1"/>
</dbReference>
<dbReference type="InterPro" id="IPR041546">
    <property type="entry name" value="ClpA/ClpB_AAA_lid"/>
</dbReference>
<dbReference type="Pfam" id="PF10431">
    <property type="entry name" value="ClpB_D2-small"/>
    <property type="match status" value="1"/>
</dbReference>
<dbReference type="InterPro" id="IPR001270">
    <property type="entry name" value="ClpA/B"/>
</dbReference>
<keyword evidence="7" id="KW-0175">Coiled coil</keyword>
<dbReference type="Pfam" id="PF00004">
    <property type="entry name" value="AAA"/>
    <property type="match status" value="1"/>
</dbReference>
<dbReference type="FunFam" id="3.40.50.300:FF:000025">
    <property type="entry name" value="ATP-dependent Clp protease subunit"/>
    <property type="match status" value="1"/>
</dbReference>
<evidence type="ECO:0000256" key="3">
    <source>
        <dbReference type="ARBA" id="ARBA00022741"/>
    </source>
</evidence>
<evidence type="ECO:0000256" key="5">
    <source>
        <dbReference type="ARBA" id="ARBA00023186"/>
    </source>
</evidence>
<evidence type="ECO:0000256" key="8">
    <source>
        <dbReference type="SAM" id="MobiDB-lite"/>
    </source>
</evidence>
<keyword evidence="12" id="KW-1185">Reference proteome</keyword>
<dbReference type="GO" id="GO:0034605">
    <property type="term" value="P:cellular response to heat"/>
    <property type="evidence" value="ECO:0007669"/>
    <property type="project" value="TreeGrafter"/>
</dbReference>
<dbReference type="InterPro" id="IPR019489">
    <property type="entry name" value="Clp_ATPase_C"/>
</dbReference>
<dbReference type="AlphaFoldDB" id="A0AAV9IZV3"/>
<dbReference type="SUPFAM" id="SSF52540">
    <property type="entry name" value="P-loop containing nucleoside triphosphate hydrolases"/>
    <property type="match status" value="2"/>
</dbReference>
<proteinExistence type="inferred from homology"/>
<evidence type="ECO:0000313" key="11">
    <source>
        <dbReference type="EMBL" id="KAK4537655.1"/>
    </source>
</evidence>
<feature type="domain" description="Clp ATPase C-terminal" evidence="10">
    <location>
        <begin position="742"/>
        <end position="835"/>
    </location>
</feature>
<evidence type="ECO:0000256" key="2">
    <source>
        <dbReference type="ARBA" id="ARBA00022737"/>
    </source>
</evidence>
<dbReference type="InterPro" id="IPR050130">
    <property type="entry name" value="ClpA_ClpB"/>
</dbReference>
<comment type="similarity">
    <text evidence="1 6">Belongs to the ClpA/ClpB family.</text>
</comment>
<evidence type="ECO:0000256" key="4">
    <source>
        <dbReference type="ARBA" id="ARBA00022840"/>
    </source>
</evidence>
<evidence type="ECO:0000259" key="10">
    <source>
        <dbReference type="SMART" id="SM01086"/>
    </source>
</evidence>
<keyword evidence="4 6" id="KW-0067">ATP-binding</keyword>
<dbReference type="PANTHER" id="PTHR11638">
    <property type="entry name" value="ATP-DEPENDENT CLP PROTEASE"/>
    <property type="match status" value="1"/>
</dbReference>
<dbReference type="Pfam" id="PF07724">
    <property type="entry name" value="AAA_2"/>
    <property type="match status" value="1"/>
</dbReference>
<dbReference type="FunFam" id="3.40.50.300:FF:000120">
    <property type="entry name" value="ATP-dependent chaperone ClpB"/>
    <property type="match status" value="1"/>
</dbReference>
<dbReference type="GO" id="GO:0005524">
    <property type="term" value="F:ATP binding"/>
    <property type="evidence" value="ECO:0007669"/>
    <property type="project" value="UniProtKB-KW"/>
</dbReference>
<sequence>MILRAWSSRLASQMGGLARAASARWSGWEATAGRRTGAGSSSRSLQSARGWHRHATPSGERTAGAFVWGVRAGPISPRRLRSFASAAVDGPLGAGGQPQPWVQPENVPVGEALKKYGRDLTDAAQLNKLDPVIGRDEEIRRTIQVLSRRTKNNPVLIGEPGVGKTAVVEGLAQRITKGDVPESLKNKRVVALDLGALVAGAKFRGEFEERLRAVLRDVEQLQGSVILFIDEMHTLVGAGAAEGSIDASNMLKPALARGDLHCVGATTLNEYRKYIEKDAALARRFQPVLVTEPTVEDTVNILRGLRNRYEVHHGVRIADRALVAAAVNAHRYMTERKLPDSAIDLVDEAAARLKMQQESKPEVIDDLDRRLIRLKVEMEALRKERDAASRERLQEAQRQVRELESERAELMRQWERERAELQEAKVAKAELERALHEMELAERRGEWERLAELRYKIVPEIEARIPQDGSLTSEAAALPALSAAASGTSSRAGGDGGSAGKMVADAVTDRDILQVISKATGIPVHALMSGEKEKLLQLEERLSARVVGQREAIHAVAAAVRLSRTGLHAHNRPIGSFLFLGPTGVGKTELCRGLAECLFDDESAICRLDMSEYSERHSVARLIGAPPGYVGYEEGGQLTESVRRRPYQIVLFDEFEKAHRAVSTVLLQLLDDGRLTDGHGRTVDFRNAIVVLTSNLGADVLAALPEGVPSAVARDEVMAQVRAYFPPEFLNRLDDMILFNRLGRDVMQDVVRVQLQTVQKALREPAGLQLAVNDEVVQWLAEHGYDPAYGARPLRRVIQKNILEPLSLQLLRGTIRHGEPVRVTVVPDADAASRLAVLPNHEAAPDGSDVRKNGQGEALGGREHTASTQ</sequence>
<evidence type="ECO:0000256" key="6">
    <source>
        <dbReference type="RuleBase" id="RU004432"/>
    </source>
</evidence>
<dbReference type="SMART" id="SM00382">
    <property type="entry name" value="AAA"/>
    <property type="match status" value="2"/>
</dbReference>
<accession>A0AAV9IZV3</accession>
<organism evidence="11 12">
    <name type="scientific">Cyanidium caldarium</name>
    <name type="common">Red alga</name>
    <dbReference type="NCBI Taxonomy" id="2771"/>
    <lineage>
        <taxon>Eukaryota</taxon>
        <taxon>Rhodophyta</taxon>
        <taxon>Bangiophyceae</taxon>
        <taxon>Cyanidiales</taxon>
        <taxon>Cyanidiaceae</taxon>
        <taxon>Cyanidium</taxon>
    </lineage>
</organism>
<dbReference type="InterPro" id="IPR018368">
    <property type="entry name" value="ClpA/B_CS1"/>
</dbReference>
<keyword evidence="3 6" id="KW-0547">Nucleotide-binding</keyword>
<comment type="caution">
    <text evidence="11">The sequence shown here is derived from an EMBL/GenBank/DDBJ whole genome shotgun (WGS) entry which is preliminary data.</text>
</comment>
<feature type="compositionally biased region" description="Basic and acidic residues" evidence="8">
    <location>
        <begin position="848"/>
        <end position="869"/>
    </location>
</feature>
<evidence type="ECO:0000259" key="9">
    <source>
        <dbReference type="SMART" id="SM00382"/>
    </source>
</evidence>
<dbReference type="FunFam" id="3.40.50.300:FF:000010">
    <property type="entry name" value="Chaperone clpB 1, putative"/>
    <property type="match status" value="1"/>
</dbReference>
<feature type="compositionally biased region" description="Low complexity" evidence="8">
    <location>
        <begin position="31"/>
        <end position="44"/>
    </location>
</feature>